<reference evidence="1" key="1">
    <citation type="journal article" date="2020" name="Stud. Mycol.">
        <title>101 Dothideomycetes genomes: a test case for predicting lifestyles and emergence of pathogens.</title>
        <authorList>
            <person name="Haridas S."/>
            <person name="Albert R."/>
            <person name="Binder M."/>
            <person name="Bloem J."/>
            <person name="Labutti K."/>
            <person name="Salamov A."/>
            <person name="Andreopoulos B."/>
            <person name="Baker S."/>
            <person name="Barry K."/>
            <person name="Bills G."/>
            <person name="Bluhm B."/>
            <person name="Cannon C."/>
            <person name="Castanera R."/>
            <person name="Culley D."/>
            <person name="Daum C."/>
            <person name="Ezra D."/>
            <person name="Gonzalez J."/>
            <person name="Henrissat B."/>
            <person name="Kuo A."/>
            <person name="Liang C."/>
            <person name="Lipzen A."/>
            <person name="Lutzoni F."/>
            <person name="Magnuson J."/>
            <person name="Mondo S."/>
            <person name="Nolan M."/>
            <person name="Ohm R."/>
            <person name="Pangilinan J."/>
            <person name="Park H.-J."/>
            <person name="Ramirez L."/>
            <person name="Alfaro M."/>
            <person name="Sun H."/>
            <person name="Tritt A."/>
            <person name="Yoshinaga Y."/>
            <person name="Zwiers L.-H."/>
            <person name="Turgeon B."/>
            <person name="Goodwin S."/>
            <person name="Spatafora J."/>
            <person name="Crous P."/>
            <person name="Grigoriev I."/>
        </authorList>
    </citation>
    <scope>NUCLEOTIDE SEQUENCE</scope>
    <source>
        <strain evidence="1">CBS 125425</strain>
    </source>
</reference>
<dbReference type="Proteomes" id="UP000799444">
    <property type="component" value="Unassembled WGS sequence"/>
</dbReference>
<dbReference type="PANTHER" id="PTHR38886">
    <property type="entry name" value="SESA DOMAIN-CONTAINING PROTEIN"/>
    <property type="match status" value="1"/>
</dbReference>
<dbReference type="AlphaFoldDB" id="A0A9P4UY75"/>
<accession>A0A9P4UY75</accession>
<feature type="non-terminal residue" evidence="1">
    <location>
        <position position="121"/>
    </location>
</feature>
<comment type="caution">
    <text evidence="1">The sequence shown here is derived from an EMBL/GenBank/DDBJ whole genome shotgun (WGS) entry which is preliminary data.</text>
</comment>
<dbReference type="PANTHER" id="PTHR38886:SF1">
    <property type="entry name" value="NACHT-NTPASE AND P-LOOP NTPASES N-TERMINAL DOMAIN-CONTAINING PROTEIN"/>
    <property type="match status" value="1"/>
</dbReference>
<evidence type="ECO:0000313" key="1">
    <source>
        <dbReference type="EMBL" id="KAF2731099.1"/>
    </source>
</evidence>
<evidence type="ECO:0008006" key="3">
    <source>
        <dbReference type="Google" id="ProtNLM"/>
    </source>
</evidence>
<keyword evidence="2" id="KW-1185">Reference proteome</keyword>
<proteinExistence type="predicted"/>
<organism evidence="1 2">
    <name type="scientific">Polyplosphaeria fusca</name>
    <dbReference type="NCBI Taxonomy" id="682080"/>
    <lineage>
        <taxon>Eukaryota</taxon>
        <taxon>Fungi</taxon>
        <taxon>Dikarya</taxon>
        <taxon>Ascomycota</taxon>
        <taxon>Pezizomycotina</taxon>
        <taxon>Dothideomycetes</taxon>
        <taxon>Pleosporomycetidae</taxon>
        <taxon>Pleosporales</taxon>
        <taxon>Tetraplosphaeriaceae</taxon>
        <taxon>Polyplosphaeria</taxon>
    </lineage>
</organism>
<gene>
    <name evidence="1" type="ORF">EJ04DRAFT_514787</name>
</gene>
<evidence type="ECO:0000313" key="2">
    <source>
        <dbReference type="Proteomes" id="UP000799444"/>
    </source>
</evidence>
<sequence length="121" mass="13578">MAVPFGFSLGDFLAVGKLIQQVAVELGENHEAAPEFQSLMIELEALGRALNKLQTLKPAKHELFQLTSIRSTALACQKPLQDFLAKISKFESRLGAFNAADNKWKGLPRRMQFRIMFKDDV</sequence>
<dbReference type="OrthoDB" id="3045089at2759"/>
<dbReference type="EMBL" id="ML996202">
    <property type="protein sequence ID" value="KAF2731099.1"/>
    <property type="molecule type" value="Genomic_DNA"/>
</dbReference>
<name>A0A9P4UY75_9PLEO</name>
<protein>
    <recommendedName>
        <fullName evidence="3">Fungal N-terminal domain-containing protein</fullName>
    </recommendedName>
</protein>